<feature type="transmembrane region" description="Helical" evidence="1">
    <location>
        <begin position="118"/>
        <end position="138"/>
    </location>
</feature>
<gene>
    <name evidence="2" type="ORF">K6T79_15390</name>
</gene>
<accession>A0ABU5XJM6</accession>
<keyword evidence="1" id="KW-0472">Membrane</keyword>
<evidence type="ECO:0000256" key="1">
    <source>
        <dbReference type="SAM" id="Phobius"/>
    </source>
</evidence>
<comment type="caution">
    <text evidence="2">The sequence shown here is derived from an EMBL/GenBank/DDBJ whole genome shotgun (WGS) entry which is preliminary data.</text>
</comment>
<feature type="transmembrane region" description="Helical" evidence="1">
    <location>
        <begin position="6"/>
        <end position="27"/>
    </location>
</feature>
<evidence type="ECO:0000313" key="3">
    <source>
        <dbReference type="Proteomes" id="UP001299596"/>
    </source>
</evidence>
<dbReference type="EMBL" id="JAYJJR010000010">
    <property type="protein sequence ID" value="MEB3022429.1"/>
    <property type="molecule type" value="Genomic_DNA"/>
</dbReference>
<evidence type="ECO:0000313" key="2">
    <source>
        <dbReference type="EMBL" id="MEB3022429.1"/>
    </source>
</evidence>
<protein>
    <recommendedName>
        <fullName evidence="4">DUF2721 domain-containing protein</fullName>
    </recommendedName>
</protein>
<proteinExistence type="predicted"/>
<name>A0ABU5XJM6_9MYCO</name>
<reference evidence="2 3" key="1">
    <citation type="submission" date="2023-12" db="EMBL/GenBank/DDBJ databases">
        <title>Description of new species of Mycobacterium terrae complex isolated from sewage at the Sao Paulo Zoological Park Foundation in Brazil.</title>
        <authorList>
            <person name="Romagnoli C.L."/>
            <person name="Conceicao E.C."/>
            <person name="Machado E."/>
            <person name="Barreto L.B.P.F."/>
            <person name="Sharma A."/>
            <person name="Silva N.M."/>
            <person name="Marques L.E."/>
            <person name="Juliana M.A."/>
            <person name="Lourenco M.C.S."/>
            <person name="Digiampietri L.A."/>
            <person name="Suffys P.N."/>
            <person name="Viana-Niero C."/>
        </authorList>
    </citation>
    <scope>NUCLEOTIDE SEQUENCE [LARGE SCALE GENOMIC DNA]</scope>
    <source>
        <strain evidence="2 3">MYC098</strain>
    </source>
</reference>
<dbReference type="RefSeq" id="WP_225404045.1">
    <property type="nucleotide sequence ID" value="NZ_JAYJJR010000010.1"/>
</dbReference>
<keyword evidence="1" id="KW-0812">Transmembrane</keyword>
<keyword evidence="3" id="KW-1185">Reference proteome</keyword>
<evidence type="ECO:0008006" key="4">
    <source>
        <dbReference type="Google" id="ProtNLM"/>
    </source>
</evidence>
<keyword evidence="1" id="KW-1133">Transmembrane helix</keyword>
<feature type="transmembrane region" description="Helical" evidence="1">
    <location>
        <begin position="89"/>
        <end position="106"/>
    </location>
</feature>
<dbReference type="Proteomes" id="UP001299596">
    <property type="component" value="Unassembled WGS sequence"/>
</dbReference>
<sequence>MPTLLSMALGAAPIFGGALFAATAGQLKGPDLRGLIKQDLDLLDRIPAEQTQRRADLQRTIDERIDDLVATSARSRALRAAALSYQGNWRDVVLFSCSVLFTYVWWHVNHDRGNWLPLFIVLIVACVLTAGYAVRGTLRSLAHARRRQ</sequence>
<organism evidence="2 3">
    <name type="scientific">[Mycobacterium] crassicus</name>
    <dbReference type="NCBI Taxonomy" id="2872309"/>
    <lineage>
        <taxon>Bacteria</taxon>
        <taxon>Bacillati</taxon>
        <taxon>Actinomycetota</taxon>
        <taxon>Actinomycetes</taxon>
        <taxon>Mycobacteriales</taxon>
        <taxon>Mycobacteriaceae</taxon>
        <taxon>Mycolicibacter</taxon>
    </lineage>
</organism>